<keyword evidence="3" id="KW-1185">Reference proteome</keyword>
<gene>
    <name evidence="2" type="ORF">Fmac_030748</name>
</gene>
<dbReference type="InterPro" id="IPR000270">
    <property type="entry name" value="PB1_dom"/>
</dbReference>
<sequence length="96" mass="10480">MCSYGGCIQPRPYDNHLTHVAGDTKILSVDRHVKFPTLLAKLSALANAPSLLNSPLANALSLLKYQLPGEDLDALISVTSNDDLHHIIDYVRTIIT</sequence>
<dbReference type="Proteomes" id="UP001603857">
    <property type="component" value="Unassembled WGS sequence"/>
</dbReference>
<dbReference type="SUPFAM" id="SSF54277">
    <property type="entry name" value="CAD &amp; PB1 domains"/>
    <property type="match status" value="1"/>
</dbReference>
<protein>
    <recommendedName>
        <fullName evidence="1">PB1 domain-containing protein</fullName>
    </recommendedName>
</protein>
<proteinExistence type="predicted"/>
<dbReference type="SMART" id="SM00666">
    <property type="entry name" value="PB1"/>
    <property type="match status" value="1"/>
</dbReference>
<dbReference type="InterPro" id="IPR053198">
    <property type="entry name" value="Gynoecium_Dev_Regulator"/>
</dbReference>
<reference evidence="2 3" key="1">
    <citation type="submission" date="2024-08" db="EMBL/GenBank/DDBJ databases">
        <title>Insights into the chromosomal genome structure of Flemingia macrophylla.</title>
        <authorList>
            <person name="Ding Y."/>
            <person name="Zhao Y."/>
            <person name="Bi W."/>
            <person name="Wu M."/>
            <person name="Zhao G."/>
            <person name="Gong Y."/>
            <person name="Li W."/>
            <person name="Zhang P."/>
        </authorList>
    </citation>
    <scope>NUCLEOTIDE SEQUENCE [LARGE SCALE GENOMIC DNA]</scope>
    <source>
        <strain evidence="2">DYQJB</strain>
        <tissue evidence="2">Leaf</tissue>
    </source>
</reference>
<dbReference type="PANTHER" id="PTHR31066">
    <property type="entry name" value="OS05G0427100 PROTEIN-RELATED"/>
    <property type="match status" value="1"/>
</dbReference>
<dbReference type="PANTHER" id="PTHR31066:SF85">
    <property type="entry name" value="OS02G0809100 PROTEIN"/>
    <property type="match status" value="1"/>
</dbReference>
<evidence type="ECO:0000313" key="2">
    <source>
        <dbReference type="EMBL" id="KAL2316872.1"/>
    </source>
</evidence>
<dbReference type="EMBL" id="JBGMDY010000011">
    <property type="protein sequence ID" value="KAL2316872.1"/>
    <property type="molecule type" value="Genomic_DNA"/>
</dbReference>
<dbReference type="Pfam" id="PF00564">
    <property type="entry name" value="PB1"/>
    <property type="match status" value="1"/>
</dbReference>
<name>A0ABD1L024_9FABA</name>
<evidence type="ECO:0000259" key="1">
    <source>
        <dbReference type="SMART" id="SM00666"/>
    </source>
</evidence>
<feature type="domain" description="PB1" evidence="1">
    <location>
        <begin position="12"/>
        <end position="94"/>
    </location>
</feature>
<accession>A0ABD1L024</accession>
<organism evidence="2 3">
    <name type="scientific">Flemingia macrophylla</name>
    <dbReference type="NCBI Taxonomy" id="520843"/>
    <lineage>
        <taxon>Eukaryota</taxon>
        <taxon>Viridiplantae</taxon>
        <taxon>Streptophyta</taxon>
        <taxon>Embryophyta</taxon>
        <taxon>Tracheophyta</taxon>
        <taxon>Spermatophyta</taxon>
        <taxon>Magnoliopsida</taxon>
        <taxon>eudicotyledons</taxon>
        <taxon>Gunneridae</taxon>
        <taxon>Pentapetalae</taxon>
        <taxon>rosids</taxon>
        <taxon>fabids</taxon>
        <taxon>Fabales</taxon>
        <taxon>Fabaceae</taxon>
        <taxon>Papilionoideae</taxon>
        <taxon>50 kb inversion clade</taxon>
        <taxon>NPAAA clade</taxon>
        <taxon>indigoferoid/millettioid clade</taxon>
        <taxon>Phaseoleae</taxon>
        <taxon>Flemingia</taxon>
    </lineage>
</organism>
<comment type="caution">
    <text evidence="2">The sequence shown here is derived from an EMBL/GenBank/DDBJ whole genome shotgun (WGS) entry which is preliminary data.</text>
</comment>
<evidence type="ECO:0000313" key="3">
    <source>
        <dbReference type="Proteomes" id="UP001603857"/>
    </source>
</evidence>
<dbReference type="Gene3D" id="3.10.20.90">
    <property type="entry name" value="Phosphatidylinositol 3-kinase Catalytic Subunit, Chain A, domain 1"/>
    <property type="match status" value="1"/>
</dbReference>
<dbReference type="AlphaFoldDB" id="A0ABD1L024"/>
<dbReference type="CDD" id="cd06410">
    <property type="entry name" value="PB1_UP2"/>
    <property type="match status" value="1"/>
</dbReference>